<accession>A0ABY8P130</accession>
<feature type="signal peptide" evidence="1">
    <location>
        <begin position="1"/>
        <end position="21"/>
    </location>
</feature>
<dbReference type="EMBL" id="CP123759">
    <property type="protein sequence ID" value="WGO83185.1"/>
    <property type="molecule type" value="Genomic_DNA"/>
</dbReference>
<sequence>MLKIKLFILFSFVFINMPVFADSPQSKLPTGRDCAALLSPDTRSQVNPNVDLSLCDPLNARKSNLPHKV</sequence>
<name>A0ABY8P130_9GAMM</name>
<dbReference type="RefSeq" id="WP_280937840.1">
    <property type="nucleotide sequence ID" value="NZ_CP123759.1"/>
</dbReference>
<evidence type="ECO:0000313" key="2">
    <source>
        <dbReference type="EMBL" id="WGO83185.1"/>
    </source>
</evidence>
<proteinExistence type="predicted"/>
<protein>
    <submittedName>
        <fullName evidence="2">Uncharacterized protein</fullName>
    </submittedName>
</protein>
<organism evidence="2 3">
    <name type="scientific">Arsenophonus apicola</name>
    <dbReference type="NCBI Taxonomy" id="2879119"/>
    <lineage>
        <taxon>Bacteria</taxon>
        <taxon>Pseudomonadati</taxon>
        <taxon>Pseudomonadota</taxon>
        <taxon>Gammaproteobacteria</taxon>
        <taxon>Enterobacterales</taxon>
        <taxon>Morganellaceae</taxon>
        <taxon>Arsenophonus</taxon>
    </lineage>
</organism>
<gene>
    <name evidence="2" type="ORF">QG404_12700</name>
</gene>
<keyword evidence="1" id="KW-0732">Signal</keyword>
<dbReference type="Proteomes" id="UP001231859">
    <property type="component" value="Chromosome"/>
</dbReference>
<evidence type="ECO:0000313" key="3">
    <source>
        <dbReference type="Proteomes" id="UP001231859"/>
    </source>
</evidence>
<feature type="chain" id="PRO_5046487676" evidence="1">
    <location>
        <begin position="22"/>
        <end position="69"/>
    </location>
</feature>
<keyword evidence="3" id="KW-1185">Reference proteome</keyword>
<evidence type="ECO:0000256" key="1">
    <source>
        <dbReference type="SAM" id="SignalP"/>
    </source>
</evidence>
<reference evidence="2 3" key="1">
    <citation type="submission" date="2023-04" db="EMBL/GenBank/DDBJ databases">
        <title>Genome dynamics across the evolutionary transition to endosymbiosis.</title>
        <authorList>
            <person name="Siozios S."/>
            <person name="Nadal-Jimenez P."/>
            <person name="Azagi T."/>
            <person name="Sprong H."/>
            <person name="Frost C.L."/>
            <person name="Parratt S.R."/>
            <person name="Taylor G."/>
            <person name="Brettell L."/>
            <person name="Lew K.C."/>
            <person name="Croft L."/>
            <person name="King K.C."/>
            <person name="Brockhurst M.A."/>
            <person name="Hypsa V."/>
            <person name="Novakova E."/>
            <person name="Darby A.C."/>
            <person name="Hurst G.D.D."/>
        </authorList>
    </citation>
    <scope>NUCLEOTIDE SEQUENCE [LARGE SCALE GENOMIC DNA]</scope>
    <source>
        <strain evidence="3">aApi_AU</strain>
    </source>
</reference>